<organism evidence="1">
    <name type="scientific">Arcobacter sp. AZ-2023</name>
    <dbReference type="NCBI Taxonomy" id="3074453"/>
    <lineage>
        <taxon>Bacteria</taxon>
        <taxon>Pseudomonadati</taxon>
        <taxon>Campylobacterota</taxon>
        <taxon>Epsilonproteobacteria</taxon>
        <taxon>Campylobacterales</taxon>
        <taxon>Arcobacteraceae</taxon>
        <taxon>Arcobacter</taxon>
    </lineage>
</organism>
<sequence length="147" mass="17787">MQIYIIERIIEKLEKGELSEKEFRNILPYCLEISNKKALFKNRNYEVITEDNSELKNYNIKVESDYYKNIDNFDCDFKFNVNSNDNTHYLHYGHMSIFIKKSNLDLYIKNLKSLIFKIKNNEEIHNKSFYIDESLEKKFIDTGKKFQ</sequence>
<dbReference type="EMBL" id="CP134854">
    <property type="protein sequence ID" value="WNL30183.1"/>
    <property type="molecule type" value="Genomic_DNA"/>
</dbReference>
<evidence type="ECO:0000313" key="1">
    <source>
        <dbReference type="EMBL" id="WNL30183.1"/>
    </source>
</evidence>
<protein>
    <submittedName>
        <fullName evidence="1">Uncharacterized protein</fullName>
    </submittedName>
</protein>
<accession>A0AA96IFK3</accession>
<name>A0AA96IFK3_9BACT</name>
<dbReference type="AlphaFoldDB" id="A0AA96IFK3"/>
<proteinExistence type="predicted"/>
<reference evidence="1" key="1">
    <citation type="submission" date="2023-09" db="EMBL/GenBank/DDBJ databases">
        <title>Arcobacter tbilisiensis sp. nov. isolated from chicken meat in Tbilisi, Georgia.</title>
        <authorList>
            <person name="Matthias R."/>
            <person name="Zautner A.E."/>
        </authorList>
    </citation>
    <scope>NUCLEOTIDE SEQUENCE</scope>
    <source>
        <strain evidence="1">LEO 52</strain>
    </source>
</reference>
<gene>
    <name evidence="1" type="ORF">RMQ68_01975</name>
</gene>